<evidence type="ECO:0000313" key="2">
    <source>
        <dbReference type="Proteomes" id="UP001596379"/>
    </source>
</evidence>
<organism evidence="1 2">
    <name type="scientific">Herminiimonas aquatilis</name>
    <dbReference type="NCBI Taxonomy" id="345342"/>
    <lineage>
        <taxon>Bacteria</taxon>
        <taxon>Pseudomonadati</taxon>
        <taxon>Pseudomonadota</taxon>
        <taxon>Betaproteobacteria</taxon>
        <taxon>Burkholderiales</taxon>
        <taxon>Oxalobacteraceae</taxon>
        <taxon>Herminiimonas</taxon>
    </lineage>
</organism>
<name>A0ABW2J5C7_9BURK</name>
<dbReference type="EMBL" id="JBHTCC010000002">
    <property type="protein sequence ID" value="MFC7298709.1"/>
    <property type="molecule type" value="Genomic_DNA"/>
</dbReference>
<accession>A0ABW2J5C7</accession>
<proteinExistence type="predicted"/>
<comment type="caution">
    <text evidence="1">The sequence shown here is derived from an EMBL/GenBank/DDBJ whole genome shotgun (WGS) entry which is preliminary data.</text>
</comment>
<sequence>MSKINPKQLELLLKLNHEIAHLTHNMYNLLDDVMNKRLETDDAYAAEIKDISTGIISDAMKKNGR</sequence>
<protein>
    <submittedName>
        <fullName evidence="1">Uncharacterized protein</fullName>
    </submittedName>
</protein>
<evidence type="ECO:0000313" key="1">
    <source>
        <dbReference type="EMBL" id="MFC7298709.1"/>
    </source>
</evidence>
<dbReference type="Proteomes" id="UP001596379">
    <property type="component" value="Unassembled WGS sequence"/>
</dbReference>
<dbReference type="RefSeq" id="WP_041296390.1">
    <property type="nucleotide sequence ID" value="NZ_JBHTCC010000002.1"/>
</dbReference>
<keyword evidence="2" id="KW-1185">Reference proteome</keyword>
<reference evidence="2" key="1">
    <citation type="journal article" date="2019" name="Int. J. Syst. Evol. Microbiol.">
        <title>The Global Catalogue of Microorganisms (GCM) 10K type strain sequencing project: providing services to taxonomists for standard genome sequencing and annotation.</title>
        <authorList>
            <consortium name="The Broad Institute Genomics Platform"/>
            <consortium name="The Broad Institute Genome Sequencing Center for Infectious Disease"/>
            <person name="Wu L."/>
            <person name="Ma J."/>
        </authorList>
    </citation>
    <scope>NUCLEOTIDE SEQUENCE [LARGE SCALE GENOMIC DNA]</scope>
    <source>
        <strain evidence="2">CCUG 36956</strain>
    </source>
</reference>
<gene>
    <name evidence="1" type="ORF">ACFQO0_09700</name>
</gene>